<dbReference type="SUPFAM" id="SSF47413">
    <property type="entry name" value="lambda repressor-like DNA-binding domains"/>
    <property type="match status" value="1"/>
</dbReference>
<dbReference type="PROSITE" id="PS50932">
    <property type="entry name" value="HTH_LACI_2"/>
    <property type="match status" value="1"/>
</dbReference>
<comment type="caution">
    <text evidence="5">The sequence shown here is derived from an EMBL/GenBank/DDBJ whole genome shotgun (WGS) entry which is preliminary data.</text>
</comment>
<dbReference type="InterPro" id="IPR010982">
    <property type="entry name" value="Lambda_DNA-bd_dom_sf"/>
</dbReference>
<dbReference type="OrthoDB" id="9788209at2"/>
<dbReference type="RefSeq" id="WP_146813798.1">
    <property type="nucleotide sequence ID" value="NZ_BJYA01000001.1"/>
</dbReference>
<dbReference type="SUPFAM" id="SSF53822">
    <property type="entry name" value="Periplasmic binding protein-like I"/>
    <property type="match status" value="1"/>
</dbReference>
<dbReference type="AlphaFoldDB" id="A0A511W0H4"/>
<dbReference type="GO" id="GO:0000976">
    <property type="term" value="F:transcription cis-regulatory region binding"/>
    <property type="evidence" value="ECO:0007669"/>
    <property type="project" value="TreeGrafter"/>
</dbReference>
<dbReference type="Proteomes" id="UP000321440">
    <property type="component" value="Unassembled WGS sequence"/>
</dbReference>
<keyword evidence="3" id="KW-0804">Transcription</keyword>
<dbReference type="CDD" id="cd01392">
    <property type="entry name" value="HTH_LacI"/>
    <property type="match status" value="1"/>
</dbReference>
<dbReference type="PANTHER" id="PTHR30146:SF109">
    <property type="entry name" value="HTH-TYPE TRANSCRIPTIONAL REGULATOR GALS"/>
    <property type="match status" value="1"/>
</dbReference>
<keyword evidence="6" id="KW-1185">Reference proteome</keyword>
<evidence type="ECO:0000256" key="2">
    <source>
        <dbReference type="ARBA" id="ARBA00023125"/>
    </source>
</evidence>
<dbReference type="Gene3D" id="1.10.260.40">
    <property type="entry name" value="lambda repressor-like DNA-binding domains"/>
    <property type="match status" value="1"/>
</dbReference>
<dbReference type="PANTHER" id="PTHR30146">
    <property type="entry name" value="LACI-RELATED TRANSCRIPTIONAL REPRESSOR"/>
    <property type="match status" value="1"/>
</dbReference>
<dbReference type="Pfam" id="PF00356">
    <property type="entry name" value="LacI"/>
    <property type="match status" value="1"/>
</dbReference>
<sequence length="340" mass="38080">MSVTIKDVAKKANVSPSTVSRVIANNPRITEETKKRVREVMEELGYYPNFQARNLVANKTNTIGIVMANSAALSFQNPFFPEVLRGVSATAHANQYGLYLTTGATEEEVYNEVVSMVQGKRVDGIILLYSKENDQTIDYLANSSFPFTIVGRPSVNPNQFTYVDNNNIENSKEAVQHLVELGHEKIAFVGGSLDFVVSQDRLTGYKQALKKAGIQYREDLIFHQEMTASIDQDSVIQLMNRSEPPTAIVTHDDLVAYELIRYLEELKITVPKDVSIVSFNNHKISEHLRPPLTSVDISIYDLGFQASSLLIDKINQPNIQDTHKIVSSTLIKRGSCRRNN</sequence>
<keyword evidence="2" id="KW-0238">DNA-binding</keyword>
<keyword evidence="1" id="KW-0805">Transcription regulation</keyword>
<accession>A0A511W0H4</accession>
<evidence type="ECO:0000259" key="4">
    <source>
        <dbReference type="PROSITE" id="PS50932"/>
    </source>
</evidence>
<dbReference type="CDD" id="cd06294">
    <property type="entry name" value="PBP1_MalR-like"/>
    <property type="match status" value="1"/>
</dbReference>
<dbReference type="InterPro" id="IPR028082">
    <property type="entry name" value="Peripla_BP_I"/>
</dbReference>
<dbReference type="SMART" id="SM00354">
    <property type="entry name" value="HTH_LACI"/>
    <property type="match status" value="1"/>
</dbReference>
<proteinExistence type="predicted"/>
<evidence type="ECO:0000313" key="6">
    <source>
        <dbReference type="Proteomes" id="UP000321440"/>
    </source>
</evidence>
<dbReference type="EMBL" id="BJYA01000001">
    <property type="protein sequence ID" value="GEN44594.1"/>
    <property type="molecule type" value="Genomic_DNA"/>
</dbReference>
<dbReference type="InterPro" id="IPR046335">
    <property type="entry name" value="LacI/GalR-like_sensor"/>
</dbReference>
<evidence type="ECO:0000256" key="3">
    <source>
        <dbReference type="ARBA" id="ARBA00023163"/>
    </source>
</evidence>
<name>A0A511W0H4_9BACI</name>
<dbReference type="Pfam" id="PF13377">
    <property type="entry name" value="Peripla_BP_3"/>
    <property type="match status" value="1"/>
</dbReference>
<evidence type="ECO:0000256" key="1">
    <source>
        <dbReference type="ARBA" id="ARBA00023015"/>
    </source>
</evidence>
<protein>
    <submittedName>
        <fullName evidence="5">LacI family transcriptional regulator</fullName>
    </submittedName>
</protein>
<evidence type="ECO:0000313" key="5">
    <source>
        <dbReference type="EMBL" id="GEN44594.1"/>
    </source>
</evidence>
<organism evidence="5 6">
    <name type="scientific">Alkalibacillus haloalkaliphilus</name>
    <dbReference type="NCBI Taxonomy" id="94136"/>
    <lineage>
        <taxon>Bacteria</taxon>
        <taxon>Bacillati</taxon>
        <taxon>Bacillota</taxon>
        <taxon>Bacilli</taxon>
        <taxon>Bacillales</taxon>
        <taxon>Bacillaceae</taxon>
        <taxon>Alkalibacillus</taxon>
    </lineage>
</organism>
<dbReference type="Gene3D" id="3.40.50.2300">
    <property type="match status" value="2"/>
</dbReference>
<feature type="domain" description="HTH lacI-type" evidence="4">
    <location>
        <begin position="3"/>
        <end position="57"/>
    </location>
</feature>
<reference evidence="5 6" key="1">
    <citation type="submission" date="2019-07" db="EMBL/GenBank/DDBJ databases">
        <title>Whole genome shotgun sequence of Alkalibacillus haloalkaliphilus NBRC 103110.</title>
        <authorList>
            <person name="Hosoyama A."/>
            <person name="Uohara A."/>
            <person name="Ohji S."/>
            <person name="Ichikawa N."/>
        </authorList>
    </citation>
    <scope>NUCLEOTIDE SEQUENCE [LARGE SCALE GENOMIC DNA]</scope>
    <source>
        <strain evidence="5 6">NBRC 103110</strain>
    </source>
</reference>
<dbReference type="InterPro" id="IPR000843">
    <property type="entry name" value="HTH_LacI"/>
</dbReference>
<dbReference type="GO" id="GO:0003700">
    <property type="term" value="F:DNA-binding transcription factor activity"/>
    <property type="evidence" value="ECO:0007669"/>
    <property type="project" value="TreeGrafter"/>
</dbReference>
<gene>
    <name evidence="5" type="ORF">AHA02nite_03700</name>
</gene>
<dbReference type="PROSITE" id="PS00356">
    <property type="entry name" value="HTH_LACI_1"/>
    <property type="match status" value="1"/>
</dbReference>